<feature type="binding site" evidence="6">
    <location>
        <position position="137"/>
    </location>
    <ligand>
        <name>FAD</name>
        <dbReference type="ChEBI" id="CHEBI:57692"/>
    </ligand>
</feature>
<dbReference type="InterPro" id="IPR016167">
    <property type="entry name" value="FAD-bd_PCMH_sub1"/>
</dbReference>
<dbReference type="InterPro" id="IPR016164">
    <property type="entry name" value="FAD-linked_Oxase-like_C"/>
</dbReference>
<feature type="binding site" evidence="6">
    <location>
        <position position="144"/>
    </location>
    <ligand>
        <name>FAD</name>
        <dbReference type="ChEBI" id="CHEBI:57692"/>
    </ligand>
</feature>
<dbReference type="InterPro" id="IPR016172">
    <property type="entry name" value="D-lactate_DH_C-sub1"/>
</dbReference>
<dbReference type="GO" id="GO:0102029">
    <property type="term" value="F:D-lactate dehydrogenase (quinone) activity"/>
    <property type="evidence" value="ECO:0007669"/>
    <property type="project" value="UniProtKB-EC"/>
</dbReference>
<keyword evidence="4 5" id="KW-0560">Oxidoreductase</keyword>
<dbReference type="NCBIfam" id="NF008387">
    <property type="entry name" value="PRK11183.1"/>
    <property type="match status" value="1"/>
</dbReference>
<comment type="cofactor">
    <cofactor evidence="1 5 6">
        <name>FAD</name>
        <dbReference type="ChEBI" id="CHEBI:57692"/>
    </cofactor>
</comment>
<dbReference type="OrthoDB" id="9772552at2"/>
<evidence type="ECO:0000256" key="4">
    <source>
        <dbReference type="ARBA" id="ARBA00023002"/>
    </source>
</evidence>
<evidence type="ECO:0000256" key="5">
    <source>
        <dbReference type="PIRNR" id="PIRNR000101"/>
    </source>
</evidence>
<sequence length="562" mass="62271">MISDAALIRDLKTIAGAGHVHTGAQGIRRFVTGYRHGEGRAVAVVLPGSLVDLWRIARACVRAGRIIIMQAANTGLTGGSTPDGVYDRGVVVINTMRLKGIHMLNAGAQVVCLPGATLFELERELRPLNREPHSEIGSSCLGASVQGGVCNSSGGALVRRGPAYTEAAIYARVDETGDLRLVNELGIELGRDPEKQLENLERGNFARVLSDMHERACSAKAYVDHVREVDAASPARYNADPRFLKGVSGSAGRVVVFAVRLDTFPKPVDCRAFHLATDDPTVLSDIRRRMLKDAALVPIAAEYMHRDVFRMAERYGKDTFLAVRMLGVDRLPMLFRLKAAVDGLAVRMGFGGLHVSDRTLQWLSRLAPQHLPDRFRQMGARYEHHLLIRVDGEQADAVRELLAARLPAERGEVNECSPREGRKVFLHRFVAAGAAIRYALLRGSSAGGLVALDVALRRNDKVWWYVLPDHLREMVDRTLVYGHYFCHVFHQDFILKKDADAEVFKRGMLRHYTSRGAECPAEHNVGHLYEAKPALAEFYRDLDPTNSLNPGIGKTSRLKNWR</sequence>
<dbReference type="Pfam" id="PF01565">
    <property type="entry name" value="FAD_binding_4"/>
    <property type="match status" value="1"/>
</dbReference>
<dbReference type="SUPFAM" id="SSF55103">
    <property type="entry name" value="FAD-linked oxidases, C-terminal domain"/>
    <property type="match status" value="1"/>
</dbReference>
<keyword evidence="5" id="KW-0874">Quinone</keyword>
<dbReference type="InterPro" id="IPR012256">
    <property type="entry name" value="D_lactate_DH"/>
</dbReference>
<organism evidence="8 9">
    <name type="scientific">Hyphomonas polymorpha PS728</name>
    <dbReference type="NCBI Taxonomy" id="1280954"/>
    <lineage>
        <taxon>Bacteria</taxon>
        <taxon>Pseudomonadati</taxon>
        <taxon>Pseudomonadota</taxon>
        <taxon>Alphaproteobacteria</taxon>
        <taxon>Hyphomonadales</taxon>
        <taxon>Hyphomonadaceae</taxon>
        <taxon>Hyphomonas</taxon>
    </lineage>
</organism>
<feature type="binding site" evidence="6">
    <location>
        <position position="256"/>
    </location>
    <ligand>
        <name>FAD</name>
        <dbReference type="ChEBI" id="CHEBI:57692"/>
    </ligand>
</feature>
<gene>
    <name evidence="8" type="ORF">HPO_05492</name>
</gene>
<evidence type="ECO:0000313" key="8">
    <source>
        <dbReference type="EMBL" id="KCZ99364.1"/>
    </source>
</evidence>
<dbReference type="InterPro" id="IPR015409">
    <property type="entry name" value="Lactate_DH_C"/>
</dbReference>
<feature type="domain" description="FAD-binding PCMH-type" evidence="7">
    <location>
        <begin position="37"/>
        <end position="264"/>
    </location>
</feature>
<comment type="catalytic activity">
    <reaction evidence="5">
        <text>(R)-lactate + a quinone = a quinol + pyruvate</text>
        <dbReference type="Rhea" id="RHEA:51468"/>
        <dbReference type="ChEBI" id="CHEBI:15361"/>
        <dbReference type="ChEBI" id="CHEBI:16004"/>
        <dbReference type="ChEBI" id="CHEBI:24646"/>
        <dbReference type="ChEBI" id="CHEBI:132124"/>
        <dbReference type="EC" id="1.1.5.12"/>
    </reaction>
</comment>
<dbReference type="InterPro" id="IPR016166">
    <property type="entry name" value="FAD-bd_PCMH"/>
</dbReference>
<feature type="binding site" evidence="6">
    <location>
        <begin position="71"/>
        <end position="75"/>
    </location>
    <ligand>
        <name>FAD</name>
        <dbReference type="ChEBI" id="CHEBI:57692"/>
    </ligand>
</feature>
<evidence type="ECO:0000256" key="1">
    <source>
        <dbReference type="ARBA" id="ARBA00001974"/>
    </source>
</evidence>
<dbReference type="InterPro" id="IPR016169">
    <property type="entry name" value="FAD-bd_PCMH_sub2"/>
</dbReference>
<feature type="binding site" evidence="6">
    <location>
        <position position="251"/>
    </location>
    <ligand>
        <name>FAD</name>
        <dbReference type="ChEBI" id="CHEBI:57692"/>
    </ligand>
</feature>
<dbReference type="PANTHER" id="PTHR43716">
    <property type="entry name" value="D-2-HYDROXYGLUTARATE DEHYDROGENASE, MITOCHONDRIAL"/>
    <property type="match status" value="1"/>
</dbReference>
<dbReference type="eggNOG" id="COG0277">
    <property type="taxonomic scope" value="Bacteria"/>
</dbReference>
<keyword evidence="9" id="KW-1185">Reference proteome</keyword>
<dbReference type="GO" id="GO:0022904">
    <property type="term" value="P:respiratory electron transport chain"/>
    <property type="evidence" value="ECO:0007669"/>
    <property type="project" value="InterPro"/>
</dbReference>
<dbReference type="InterPro" id="IPR006094">
    <property type="entry name" value="Oxid_FAD_bind_N"/>
</dbReference>
<proteinExistence type="predicted"/>
<dbReference type="STRING" id="1280954.HPO_05492"/>
<dbReference type="InterPro" id="IPR016173">
    <property type="entry name" value="D-lactate_DH_C-sub2"/>
</dbReference>
<dbReference type="GO" id="GO:0048038">
    <property type="term" value="F:quinone binding"/>
    <property type="evidence" value="ECO:0007669"/>
    <property type="project" value="UniProtKB-KW"/>
</dbReference>
<keyword evidence="3 5" id="KW-0274">FAD</keyword>
<dbReference type="GO" id="GO:0006089">
    <property type="term" value="P:lactate metabolic process"/>
    <property type="evidence" value="ECO:0007669"/>
    <property type="project" value="InterPro"/>
</dbReference>
<dbReference type="Gene3D" id="3.30.43.10">
    <property type="entry name" value="Uridine Diphospho-n-acetylenolpyruvylglucosamine Reductase, domain 2"/>
    <property type="match status" value="1"/>
</dbReference>
<evidence type="ECO:0000256" key="3">
    <source>
        <dbReference type="ARBA" id="ARBA00022827"/>
    </source>
</evidence>
<dbReference type="GO" id="GO:0055085">
    <property type="term" value="P:transmembrane transport"/>
    <property type="evidence" value="ECO:0007669"/>
    <property type="project" value="InterPro"/>
</dbReference>
<keyword evidence="2 5" id="KW-0285">Flavoprotein</keyword>
<accession>A0A062VG28</accession>
<feature type="binding site" evidence="6">
    <location>
        <begin position="79"/>
        <end position="80"/>
    </location>
    <ligand>
        <name>FAD</name>
        <dbReference type="ChEBI" id="CHEBI:57692"/>
    </ligand>
</feature>
<dbReference type="GO" id="GO:0071949">
    <property type="term" value="F:FAD binding"/>
    <property type="evidence" value="ECO:0007669"/>
    <property type="project" value="InterPro"/>
</dbReference>
<dbReference type="PIRSF" id="PIRSF000101">
    <property type="entry name" value="D-lactate_dh"/>
    <property type="match status" value="1"/>
</dbReference>
<dbReference type="Gene3D" id="3.30.465.10">
    <property type="match status" value="1"/>
</dbReference>
<dbReference type="PANTHER" id="PTHR43716:SF1">
    <property type="entry name" value="D-2-HYDROXYGLUTARATE DEHYDROGENASE, MITOCHONDRIAL"/>
    <property type="match status" value="1"/>
</dbReference>
<evidence type="ECO:0000256" key="6">
    <source>
        <dbReference type="PIRSR" id="PIRSR000101-1"/>
    </source>
</evidence>
<dbReference type="SUPFAM" id="SSF56176">
    <property type="entry name" value="FAD-binding/transporter-associated domain-like"/>
    <property type="match status" value="1"/>
</dbReference>
<dbReference type="Pfam" id="PF09330">
    <property type="entry name" value="Lact-deh-memb"/>
    <property type="match status" value="1"/>
</dbReference>
<comment type="function">
    <text evidence="5">Catalyzes the oxidation of D-lactate to pyruvate.</text>
</comment>
<evidence type="ECO:0000256" key="2">
    <source>
        <dbReference type="ARBA" id="ARBA00022630"/>
    </source>
</evidence>
<dbReference type="PATRIC" id="fig|1280954.3.peg.1120"/>
<dbReference type="AlphaFoldDB" id="A0A062VG28"/>
<evidence type="ECO:0000313" key="9">
    <source>
        <dbReference type="Proteomes" id="UP000027100"/>
    </source>
</evidence>
<protein>
    <recommendedName>
        <fullName evidence="5">D-lactate dehydrogenase</fullName>
        <ecNumber evidence="5">1.1.5.12</ecNumber>
    </recommendedName>
</protein>
<dbReference type="Gene3D" id="3.30.1370.20">
    <property type="entry name" value="D-lactate dehydrogenase, cap domain, subdomain 2"/>
    <property type="match status" value="1"/>
</dbReference>
<dbReference type="InterPro" id="IPR036318">
    <property type="entry name" value="FAD-bd_PCMH-like_sf"/>
</dbReference>
<dbReference type="Proteomes" id="UP000027100">
    <property type="component" value="Unassembled WGS sequence"/>
</dbReference>
<dbReference type="EMBL" id="ARYM01000005">
    <property type="protein sequence ID" value="KCZ99364.1"/>
    <property type="molecule type" value="Genomic_DNA"/>
</dbReference>
<dbReference type="GO" id="GO:0005886">
    <property type="term" value="C:plasma membrane"/>
    <property type="evidence" value="ECO:0007669"/>
    <property type="project" value="InterPro"/>
</dbReference>
<evidence type="ECO:0000259" key="7">
    <source>
        <dbReference type="PROSITE" id="PS51387"/>
    </source>
</evidence>
<feature type="binding site" evidence="6">
    <location>
        <position position="154"/>
    </location>
    <ligand>
        <name>FAD</name>
        <dbReference type="ChEBI" id="CHEBI:57692"/>
    </ligand>
</feature>
<comment type="caution">
    <text evidence="8">The sequence shown here is derived from an EMBL/GenBank/DDBJ whole genome shotgun (WGS) entry which is preliminary data.</text>
</comment>
<reference evidence="8 9" key="1">
    <citation type="journal article" date="2014" name="Antonie Van Leeuwenhoek">
        <title>Hyphomonas beringensis sp. nov. and Hyphomonas chukchiensis sp. nov., isolated from surface seawater of the Bering Sea and Chukchi Sea.</title>
        <authorList>
            <person name="Li C."/>
            <person name="Lai Q."/>
            <person name="Li G."/>
            <person name="Dong C."/>
            <person name="Wang J."/>
            <person name="Liao Y."/>
            <person name="Shao Z."/>
        </authorList>
    </citation>
    <scope>NUCLEOTIDE SEQUENCE [LARGE SCALE GENOMIC DNA]</scope>
    <source>
        <strain evidence="8 9">PS728</strain>
    </source>
</reference>
<dbReference type="Gene3D" id="3.30.70.610">
    <property type="entry name" value="D-lactate dehydrogenase, cap domain, subdomain 1"/>
    <property type="match status" value="2"/>
</dbReference>
<dbReference type="EC" id="1.1.5.12" evidence="5"/>
<dbReference type="InterPro" id="IPR051264">
    <property type="entry name" value="FAD-oxidored/transferase_4"/>
</dbReference>
<dbReference type="PROSITE" id="PS51387">
    <property type="entry name" value="FAD_PCMH"/>
    <property type="match status" value="1"/>
</dbReference>
<name>A0A062VG28_9PROT</name>
<dbReference type="RefSeq" id="WP_035595580.1">
    <property type="nucleotide sequence ID" value="NZ_ARYM01000005.1"/>
</dbReference>